<dbReference type="GO" id="GO:0008017">
    <property type="term" value="F:microtubule binding"/>
    <property type="evidence" value="ECO:0007669"/>
    <property type="project" value="TreeGrafter"/>
</dbReference>
<dbReference type="SUPFAM" id="SSF48371">
    <property type="entry name" value="ARM repeat"/>
    <property type="match status" value="1"/>
</dbReference>
<dbReference type="EMBL" id="KZ454988">
    <property type="protein sequence ID" value="PKI84956.1"/>
    <property type="molecule type" value="Genomic_DNA"/>
</dbReference>
<accession>A0A2N1JEL1</accession>
<evidence type="ECO:0000256" key="2">
    <source>
        <dbReference type="ARBA" id="ARBA00009549"/>
    </source>
</evidence>
<dbReference type="GO" id="GO:1990023">
    <property type="term" value="C:mitotic spindle midzone"/>
    <property type="evidence" value="ECO:0007669"/>
    <property type="project" value="TreeGrafter"/>
</dbReference>
<comment type="subcellular location">
    <subcellularLocation>
        <location evidence="1">Cytoplasm</location>
        <location evidence="1">Cytoskeleton</location>
        <location evidence="1">Spindle</location>
    </subcellularLocation>
</comment>
<evidence type="ECO:0000256" key="6">
    <source>
        <dbReference type="SAM" id="MobiDB-lite"/>
    </source>
</evidence>
<dbReference type="Proteomes" id="UP000232875">
    <property type="component" value="Unassembled WGS sequence"/>
</dbReference>
<evidence type="ECO:0000256" key="4">
    <source>
        <dbReference type="ARBA" id="ARBA00022701"/>
    </source>
</evidence>
<dbReference type="Pfam" id="PF12348">
    <property type="entry name" value="CLASP_N"/>
    <property type="match status" value="1"/>
</dbReference>
<dbReference type="AlphaFoldDB" id="A0A2N1JEL1"/>
<evidence type="ECO:0000256" key="1">
    <source>
        <dbReference type="ARBA" id="ARBA00004186"/>
    </source>
</evidence>
<dbReference type="PANTHER" id="PTHR21567:SF60">
    <property type="entry name" value="CLASP N-TERMINAL DOMAIN-CONTAINING PROTEIN"/>
    <property type="match status" value="1"/>
</dbReference>
<evidence type="ECO:0000313" key="8">
    <source>
        <dbReference type="EMBL" id="PKI84956.1"/>
    </source>
</evidence>
<evidence type="ECO:0000313" key="9">
    <source>
        <dbReference type="Proteomes" id="UP000232875"/>
    </source>
</evidence>
<sequence>MDVGTEAAFHAWVARTIPTLELKETEETWGKIDAALAQFQAETKNGATRLPIYIATVRKLAPCITNSLLSERTKLSGTAFDVLNSMAPRLGERFAALLPLFIPPLLQNCSRTNKVSMKRAEKTLHLICRHCKPATIIPYLRHALQEKAPGLRTIAAGCLVVLIEAMDTERVGKRVVDVEHCIRAYATDASAQVRAQIRTLYGLFMARWPDHVPAFSESLALTSRRYLAGVESAPYVEPAKPAKPTATRTVLSTEIRPRVAAPELARSASEMHPKPLPGQVPRAVTQPVPQILRSPAAPLEEECVPQPVSNLVPPPRGAAPSEGVAYRLALAQEQAKLRIAQRQVSGDATPRMTASRALFPTAPIGSARRVAVPRTEAAPKPSASFSRSTGKSAVLYHGAQHPVSQAARKALRSSPHTPQRATPADENQDITPPSAKKPTKSPTARPAQFTPQRKPFAVLNVYQPSPRVIPPQNTGTPDPVNRNIFL</sequence>
<evidence type="ECO:0000259" key="7">
    <source>
        <dbReference type="Pfam" id="PF12348"/>
    </source>
</evidence>
<dbReference type="GO" id="GO:0090307">
    <property type="term" value="P:mitotic spindle assembly"/>
    <property type="evidence" value="ECO:0007669"/>
    <property type="project" value="TreeGrafter"/>
</dbReference>
<keyword evidence="3" id="KW-0132">Cell division</keyword>
<dbReference type="GO" id="GO:0005881">
    <property type="term" value="C:cytoplasmic microtubule"/>
    <property type="evidence" value="ECO:0007669"/>
    <property type="project" value="TreeGrafter"/>
</dbReference>
<dbReference type="Gene3D" id="1.25.10.10">
    <property type="entry name" value="Leucine-rich Repeat Variant"/>
    <property type="match status" value="1"/>
</dbReference>
<feature type="domain" description="CLASP N-terminal" evidence="7">
    <location>
        <begin position="14"/>
        <end position="226"/>
    </location>
</feature>
<feature type="compositionally biased region" description="Low complexity" evidence="6">
    <location>
        <begin position="431"/>
        <end position="444"/>
    </location>
</feature>
<dbReference type="STRING" id="2020962.A0A2N1JEL1"/>
<evidence type="ECO:0000256" key="5">
    <source>
        <dbReference type="ARBA" id="ARBA00022776"/>
    </source>
</evidence>
<proteinExistence type="inferred from homology"/>
<dbReference type="PANTHER" id="PTHR21567">
    <property type="entry name" value="CLASP"/>
    <property type="match status" value="1"/>
</dbReference>
<gene>
    <name evidence="8" type="ORF">MVES_001062</name>
</gene>
<protein>
    <recommendedName>
        <fullName evidence="7">CLASP N-terminal domain-containing protein</fullName>
    </recommendedName>
</protein>
<dbReference type="InterPro" id="IPR024395">
    <property type="entry name" value="CLASP_N_dom"/>
</dbReference>
<dbReference type="InterPro" id="IPR016024">
    <property type="entry name" value="ARM-type_fold"/>
</dbReference>
<keyword evidence="5" id="KW-0131">Cell cycle</keyword>
<keyword evidence="9" id="KW-1185">Reference proteome</keyword>
<organism evidence="8 9">
    <name type="scientific">Malassezia vespertilionis</name>
    <dbReference type="NCBI Taxonomy" id="2020962"/>
    <lineage>
        <taxon>Eukaryota</taxon>
        <taxon>Fungi</taxon>
        <taxon>Dikarya</taxon>
        <taxon>Basidiomycota</taxon>
        <taxon>Ustilaginomycotina</taxon>
        <taxon>Malasseziomycetes</taxon>
        <taxon>Malasseziales</taxon>
        <taxon>Malasseziaceae</taxon>
        <taxon>Malassezia</taxon>
    </lineage>
</organism>
<dbReference type="GO" id="GO:0005876">
    <property type="term" value="C:spindle microtubule"/>
    <property type="evidence" value="ECO:0007669"/>
    <property type="project" value="TreeGrafter"/>
</dbReference>
<dbReference type="InterPro" id="IPR011989">
    <property type="entry name" value="ARM-like"/>
</dbReference>
<name>A0A2N1JEL1_9BASI</name>
<reference evidence="8 9" key="1">
    <citation type="submission" date="2017-10" db="EMBL/GenBank/DDBJ databases">
        <title>A novel species of cold-tolerant Malassezia isolated from bats.</title>
        <authorList>
            <person name="Lorch J.M."/>
            <person name="Palmer J.M."/>
            <person name="Vanderwolf K.J."/>
            <person name="Schmidt K.Z."/>
            <person name="Verant M.L."/>
            <person name="Weller T.J."/>
            <person name="Blehert D.S."/>
        </authorList>
    </citation>
    <scope>NUCLEOTIDE SEQUENCE [LARGE SCALE GENOMIC DNA]</scope>
    <source>
        <strain evidence="8 9">NWHC:44797-103</strain>
    </source>
</reference>
<feature type="region of interest" description="Disordered" evidence="6">
    <location>
        <begin position="370"/>
        <end position="486"/>
    </location>
</feature>
<evidence type="ECO:0000256" key="3">
    <source>
        <dbReference type="ARBA" id="ARBA00022618"/>
    </source>
</evidence>
<dbReference type="GO" id="GO:0051301">
    <property type="term" value="P:cell division"/>
    <property type="evidence" value="ECO:0007669"/>
    <property type="project" value="UniProtKB-KW"/>
</dbReference>
<keyword evidence="4" id="KW-0493">Microtubule</keyword>
<dbReference type="OrthoDB" id="46159at2759"/>
<dbReference type="GO" id="GO:0005815">
    <property type="term" value="C:microtubule organizing center"/>
    <property type="evidence" value="ECO:0007669"/>
    <property type="project" value="TreeGrafter"/>
</dbReference>
<comment type="similarity">
    <text evidence="2">Belongs to the CLASP family.</text>
</comment>
<keyword evidence="5" id="KW-0498">Mitosis</keyword>